<dbReference type="STRING" id="34508.A0A4U8ULM0"/>
<dbReference type="Pfam" id="PF00004">
    <property type="entry name" value="AAA"/>
    <property type="match status" value="1"/>
</dbReference>
<evidence type="ECO:0000313" key="2">
    <source>
        <dbReference type="EMBL" id="TMS33792.1"/>
    </source>
</evidence>
<keyword evidence="3" id="KW-1185">Reference proteome</keyword>
<dbReference type="InterPro" id="IPR003959">
    <property type="entry name" value="ATPase_AAA_core"/>
</dbReference>
<protein>
    <recommendedName>
        <fullName evidence="1">ATPase AAA-type core domain-containing protein</fullName>
    </recommendedName>
</protein>
<dbReference type="Gene3D" id="3.40.50.300">
    <property type="entry name" value="P-loop containing nucleotide triphosphate hydrolases"/>
    <property type="match status" value="1"/>
</dbReference>
<comment type="caution">
    <text evidence="2">The sequence shown here is derived from an EMBL/GenBank/DDBJ whole genome shotgun (WGS) entry which is preliminary data.</text>
</comment>
<dbReference type="GO" id="GO:0005524">
    <property type="term" value="F:ATP binding"/>
    <property type="evidence" value="ECO:0007669"/>
    <property type="project" value="InterPro"/>
</dbReference>
<evidence type="ECO:0000313" key="3">
    <source>
        <dbReference type="Proteomes" id="UP000298663"/>
    </source>
</evidence>
<organism evidence="2 3">
    <name type="scientific">Steinernema carpocapsae</name>
    <name type="common">Entomopathogenic nematode</name>
    <dbReference type="NCBI Taxonomy" id="34508"/>
    <lineage>
        <taxon>Eukaryota</taxon>
        <taxon>Metazoa</taxon>
        <taxon>Ecdysozoa</taxon>
        <taxon>Nematoda</taxon>
        <taxon>Chromadorea</taxon>
        <taxon>Rhabditida</taxon>
        <taxon>Tylenchina</taxon>
        <taxon>Panagrolaimomorpha</taxon>
        <taxon>Strongyloidoidea</taxon>
        <taxon>Steinernematidae</taxon>
        <taxon>Steinernema</taxon>
    </lineage>
</organism>
<proteinExistence type="predicted"/>
<feature type="domain" description="ATPase AAA-type core" evidence="1">
    <location>
        <begin position="27"/>
        <end position="55"/>
    </location>
</feature>
<gene>
    <name evidence="2" type="ORF">L596_001489</name>
</gene>
<accession>A0A4U8ULM0</accession>
<dbReference type="OrthoDB" id="446168at2759"/>
<dbReference type="InterPro" id="IPR027417">
    <property type="entry name" value="P-loop_NTPase"/>
</dbReference>
<evidence type="ECO:0000259" key="1">
    <source>
        <dbReference type="Pfam" id="PF00004"/>
    </source>
</evidence>
<dbReference type="AlphaFoldDB" id="A0A4U8ULM0"/>
<dbReference type="Proteomes" id="UP000298663">
    <property type="component" value="Unassembled WGS sequence"/>
</dbReference>
<dbReference type="GO" id="GO:0016887">
    <property type="term" value="F:ATP hydrolysis activity"/>
    <property type="evidence" value="ECO:0007669"/>
    <property type="project" value="InterPro"/>
</dbReference>
<sequence>MNKLLDWLRDWRLQYWPDDGRILKAALFSGRPGIGKTTCAAIACKRLRIEMLDAGVKRVPQQKVSIL</sequence>
<reference evidence="2 3" key="1">
    <citation type="journal article" date="2015" name="Genome Biol.">
        <title>Comparative genomics of Steinernema reveals deeply conserved gene regulatory networks.</title>
        <authorList>
            <person name="Dillman A.R."/>
            <person name="Macchietto M."/>
            <person name="Porter C.F."/>
            <person name="Rogers A."/>
            <person name="Williams B."/>
            <person name="Antoshechkin I."/>
            <person name="Lee M.M."/>
            <person name="Goodwin Z."/>
            <person name="Lu X."/>
            <person name="Lewis E.E."/>
            <person name="Goodrich-Blair H."/>
            <person name="Stock S.P."/>
            <person name="Adams B.J."/>
            <person name="Sternberg P.W."/>
            <person name="Mortazavi A."/>
        </authorList>
    </citation>
    <scope>NUCLEOTIDE SEQUENCE [LARGE SCALE GENOMIC DNA]</scope>
    <source>
        <strain evidence="2 3">ALL</strain>
    </source>
</reference>
<name>A0A4U8ULM0_STECR</name>
<dbReference type="EMBL" id="AZBU02000001">
    <property type="protein sequence ID" value="TMS33792.1"/>
    <property type="molecule type" value="Genomic_DNA"/>
</dbReference>
<dbReference type="SUPFAM" id="SSF52540">
    <property type="entry name" value="P-loop containing nucleoside triphosphate hydrolases"/>
    <property type="match status" value="1"/>
</dbReference>
<reference evidence="2 3" key="2">
    <citation type="journal article" date="2019" name="G3 (Bethesda)">
        <title>Hybrid Assembly of the Genome of the Entomopathogenic Nematode Steinernema carpocapsae Identifies the X-Chromosome.</title>
        <authorList>
            <person name="Serra L."/>
            <person name="Macchietto M."/>
            <person name="Macias-Munoz A."/>
            <person name="McGill C.J."/>
            <person name="Rodriguez I.M."/>
            <person name="Rodriguez B."/>
            <person name="Murad R."/>
            <person name="Mortazavi A."/>
        </authorList>
    </citation>
    <scope>NUCLEOTIDE SEQUENCE [LARGE SCALE GENOMIC DNA]</scope>
    <source>
        <strain evidence="2 3">ALL</strain>
    </source>
</reference>